<keyword evidence="1" id="KW-0732">Signal</keyword>
<evidence type="ECO:0000256" key="1">
    <source>
        <dbReference type="SAM" id="SignalP"/>
    </source>
</evidence>
<feature type="signal peptide" evidence="1">
    <location>
        <begin position="1"/>
        <end position="20"/>
    </location>
</feature>
<protein>
    <submittedName>
        <fullName evidence="2">Uncharacterized protein</fullName>
    </submittedName>
</protein>
<dbReference type="AlphaFoldDB" id="A0AAW1TP77"/>
<dbReference type="EMBL" id="JARQZJ010000001">
    <property type="protein sequence ID" value="KAK9869570.1"/>
    <property type="molecule type" value="Genomic_DNA"/>
</dbReference>
<sequence>RRSLPIVNFLLILGRPLTDSVPVRNHPRLPTPNNPKNMKLKCKNMDLTNAKHCVLLILGNTLEVPLVTKEK</sequence>
<reference evidence="2 3" key="1">
    <citation type="submission" date="2023-03" db="EMBL/GenBank/DDBJ databases">
        <title>Genome insight into feeding habits of ladybird beetles.</title>
        <authorList>
            <person name="Li H.-S."/>
            <person name="Huang Y.-H."/>
            <person name="Pang H."/>
        </authorList>
    </citation>
    <scope>NUCLEOTIDE SEQUENCE [LARGE SCALE GENOMIC DNA]</scope>
    <source>
        <strain evidence="2">SYSU_2023b</strain>
        <tissue evidence="2">Whole body</tissue>
    </source>
</reference>
<evidence type="ECO:0000313" key="3">
    <source>
        <dbReference type="Proteomes" id="UP001431783"/>
    </source>
</evidence>
<proteinExistence type="predicted"/>
<evidence type="ECO:0000313" key="2">
    <source>
        <dbReference type="EMBL" id="KAK9869570.1"/>
    </source>
</evidence>
<gene>
    <name evidence="2" type="ORF">WA026_003322</name>
</gene>
<accession>A0AAW1TP77</accession>
<dbReference type="Proteomes" id="UP001431783">
    <property type="component" value="Unassembled WGS sequence"/>
</dbReference>
<feature type="chain" id="PRO_5043553554" evidence="1">
    <location>
        <begin position="21"/>
        <end position="71"/>
    </location>
</feature>
<feature type="non-terminal residue" evidence="2">
    <location>
        <position position="1"/>
    </location>
</feature>
<name>A0AAW1TP77_9CUCU</name>
<keyword evidence="3" id="KW-1185">Reference proteome</keyword>
<comment type="caution">
    <text evidence="2">The sequence shown here is derived from an EMBL/GenBank/DDBJ whole genome shotgun (WGS) entry which is preliminary data.</text>
</comment>
<organism evidence="2 3">
    <name type="scientific">Henosepilachna vigintioctopunctata</name>
    <dbReference type="NCBI Taxonomy" id="420089"/>
    <lineage>
        <taxon>Eukaryota</taxon>
        <taxon>Metazoa</taxon>
        <taxon>Ecdysozoa</taxon>
        <taxon>Arthropoda</taxon>
        <taxon>Hexapoda</taxon>
        <taxon>Insecta</taxon>
        <taxon>Pterygota</taxon>
        <taxon>Neoptera</taxon>
        <taxon>Endopterygota</taxon>
        <taxon>Coleoptera</taxon>
        <taxon>Polyphaga</taxon>
        <taxon>Cucujiformia</taxon>
        <taxon>Coccinelloidea</taxon>
        <taxon>Coccinellidae</taxon>
        <taxon>Epilachninae</taxon>
        <taxon>Epilachnini</taxon>
        <taxon>Henosepilachna</taxon>
    </lineage>
</organism>